<feature type="transmembrane region" description="Helical" evidence="9">
    <location>
        <begin position="6"/>
        <end position="25"/>
    </location>
</feature>
<comment type="similarity">
    <text evidence="2 7">Belongs to the complex I subunit 1 family.</text>
</comment>
<dbReference type="InterPro" id="IPR018086">
    <property type="entry name" value="NADH_UbQ_OxRdtase_su1_CS"/>
</dbReference>
<evidence type="ECO:0000256" key="5">
    <source>
        <dbReference type="ARBA" id="ARBA00022989"/>
    </source>
</evidence>
<dbReference type="EMBL" id="MH700493">
    <property type="protein sequence ID" value="QCS25350.1"/>
    <property type="molecule type" value="Genomic_DNA"/>
</dbReference>
<evidence type="ECO:0000256" key="6">
    <source>
        <dbReference type="ARBA" id="ARBA00023136"/>
    </source>
</evidence>
<evidence type="ECO:0000256" key="8">
    <source>
        <dbReference type="RuleBase" id="RU000473"/>
    </source>
</evidence>
<evidence type="ECO:0000256" key="2">
    <source>
        <dbReference type="ARBA" id="ARBA00010535"/>
    </source>
</evidence>
<dbReference type="PROSITE" id="PS00667">
    <property type="entry name" value="COMPLEX1_ND1_1"/>
    <property type="match status" value="1"/>
</dbReference>
<feature type="transmembrane region" description="Helical" evidence="9">
    <location>
        <begin position="103"/>
        <end position="123"/>
    </location>
</feature>
<reference evidence="10" key="1">
    <citation type="journal article" date="2019" name="Int. J. Biol. Macromol.">
        <title>The first complete mitochondrial genome of a cyclophorid land snail, with implications for architaenioglossan relationships (Mollusca, Caenogastropoda, Cyclophoroidea).</title>
        <authorList>
            <person name="Xie G.-L."/>
            <person name="Koehler F."/>
            <person name="Ouyang S."/>
            <person name="Wu X.-P."/>
        </authorList>
    </citation>
    <scope>NUCLEOTIDE SEQUENCE</scope>
</reference>
<evidence type="ECO:0000256" key="4">
    <source>
        <dbReference type="ARBA" id="ARBA00022692"/>
    </source>
</evidence>
<accession>A0A4P8VUD7</accession>
<dbReference type="PANTHER" id="PTHR11432:SF3">
    <property type="entry name" value="NADH-UBIQUINONE OXIDOREDUCTASE CHAIN 1"/>
    <property type="match status" value="1"/>
</dbReference>
<feature type="transmembrane region" description="Helical" evidence="9">
    <location>
        <begin position="173"/>
        <end position="193"/>
    </location>
</feature>
<dbReference type="EC" id="7.1.1.2" evidence="8"/>
<name>A0A4P8VUD7_9CAEN</name>
<protein>
    <recommendedName>
        <fullName evidence="3 8">NADH-ubiquinone oxidoreductase chain 1</fullName>
        <ecNumber evidence="8">7.1.1.2</ecNumber>
    </recommendedName>
</protein>
<comment type="subcellular location">
    <subcellularLocation>
        <location evidence="1">Membrane</location>
        <topology evidence="1">Multi-pass membrane protein</topology>
    </subcellularLocation>
    <subcellularLocation>
        <location evidence="7">Mitochondrion inner membrane</location>
        <topology evidence="7">Multi-pass membrane protein</topology>
    </subcellularLocation>
</comment>
<sequence>MILSIFSWFFTSLCILLGVAFFTLLERKVLSYIQIRKGPNKVGFMGIPQPLADATKLLLKEVSKPMVANKMPFVLAPVFSFFLALLLWFLFPTLYMINYFKWGMLFFLCISSLNVYSTLMAGWSSNSKYALLGSVRAIAQTISYEVSMALILLCPLFITGSFCLTKISISQKFIWFIFMMLPIGLIWFATCVAETNRVPFDSAEGESELVSGFNIEYGGGGFALLFLAEYANILVMSLFSAILFWGGLLNFLLCSNFLLAMKIFLFAFSFIWIRASYPRFRYDLLMNLAWKSFLLSALIFLYIIVLLIFLLG</sequence>
<evidence type="ECO:0000313" key="10">
    <source>
        <dbReference type="EMBL" id="QCS25350.1"/>
    </source>
</evidence>
<evidence type="ECO:0000256" key="1">
    <source>
        <dbReference type="ARBA" id="ARBA00004141"/>
    </source>
</evidence>
<dbReference type="GO" id="GO:0008137">
    <property type="term" value="F:NADH dehydrogenase (ubiquinone) activity"/>
    <property type="evidence" value="ECO:0007669"/>
    <property type="project" value="UniProtKB-EC"/>
</dbReference>
<evidence type="ECO:0000256" key="9">
    <source>
        <dbReference type="SAM" id="Phobius"/>
    </source>
</evidence>
<dbReference type="InterPro" id="IPR001694">
    <property type="entry name" value="NADH_UbQ_OxRdtase_su1/FPO"/>
</dbReference>
<gene>
    <name evidence="10" type="primary">nad1</name>
</gene>
<organism evidence="10">
    <name type="scientific">Cyclophorus martensianus</name>
    <dbReference type="NCBI Taxonomy" id="494924"/>
    <lineage>
        <taxon>Eukaryota</taxon>
        <taxon>Metazoa</taxon>
        <taxon>Spiralia</taxon>
        <taxon>Lophotrochozoa</taxon>
        <taxon>Mollusca</taxon>
        <taxon>Gastropoda</taxon>
        <taxon>Caenogastropoda</taxon>
        <taxon>Architaenioglossa</taxon>
        <taxon>Cyclophoroidea</taxon>
        <taxon>Cyclophoridae</taxon>
        <taxon>Cyclophorus</taxon>
    </lineage>
</organism>
<dbReference type="GO" id="GO:0009060">
    <property type="term" value="P:aerobic respiration"/>
    <property type="evidence" value="ECO:0007669"/>
    <property type="project" value="TreeGrafter"/>
</dbReference>
<keyword evidence="5 9" id="KW-1133">Transmembrane helix</keyword>
<feature type="transmembrane region" description="Helical" evidence="9">
    <location>
        <begin position="250"/>
        <end position="273"/>
    </location>
</feature>
<keyword evidence="7" id="KW-0520">NAD</keyword>
<feature type="transmembrane region" description="Helical" evidence="9">
    <location>
        <begin position="144"/>
        <end position="167"/>
    </location>
</feature>
<evidence type="ECO:0000256" key="7">
    <source>
        <dbReference type="RuleBase" id="RU000471"/>
    </source>
</evidence>
<geneLocation type="mitochondrion" evidence="10"/>
<comment type="catalytic activity">
    <reaction evidence="8">
        <text>a ubiquinone + NADH + 5 H(+)(in) = a ubiquinol + NAD(+) + 4 H(+)(out)</text>
        <dbReference type="Rhea" id="RHEA:29091"/>
        <dbReference type="Rhea" id="RHEA-COMP:9565"/>
        <dbReference type="Rhea" id="RHEA-COMP:9566"/>
        <dbReference type="ChEBI" id="CHEBI:15378"/>
        <dbReference type="ChEBI" id="CHEBI:16389"/>
        <dbReference type="ChEBI" id="CHEBI:17976"/>
        <dbReference type="ChEBI" id="CHEBI:57540"/>
        <dbReference type="ChEBI" id="CHEBI:57945"/>
        <dbReference type="EC" id="7.1.1.2"/>
    </reaction>
</comment>
<feature type="transmembrane region" description="Helical" evidence="9">
    <location>
        <begin position="293"/>
        <end position="311"/>
    </location>
</feature>
<dbReference type="GO" id="GO:0003954">
    <property type="term" value="F:NADH dehydrogenase activity"/>
    <property type="evidence" value="ECO:0007669"/>
    <property type="project" value="TreeGrafter"/>
</dbReference>
<keyword evidence="8" id="KW-0830">Ubiquinone</keyword>
<evidence type="ECO:0000256" key="3">
    <source>
        <dbReference type="ARBA" id="ARBA00021009"/>
    </source>
</evidence>
<dbReference type="PANTHER" id="PTHR11432">
    <property type="entry name" value="NADH DEHYDROGENASE SUBUNIT 1"/>
    <property type="match status" value="1"/>
</dbReference>
<keyword evidence="4 7" id="KW-0812">Transmembrane</keyword>
<dbReference type="GO" id="GO:0005743">
    <property type="term" value="C:mitochondrial inner membrane"/>
    <property type="evidence" value="ECO:0007669"/>
    <property type="project" value="UniProtKB-SubCell"/>
</dbReference>
<dbReference type="Pfam" id="PF00146">
    <property type="entry name" value="NADHdh"/>
    <property type="match status" value="1"/>
</dbReference>
<keyword evidence="6 9" id="KW-0472">Membrane</keyword>
<feature type="transmembrane region" description="Helical" evidence="9">
    <location>
        <begin position="222"/>
        <end position="244"/>
    </location>
</feature>
<keyword evidence="8 10" id="KW-0496">Mitochondrion</keyword>
<proteinExistence type="inferred from homology"/>
<dbReference type="AlphaFoldDB" id="A0A4P8VUD7"/>
<dbReference type="HAMAP" id="MF_01350">
    <property type="entry name" value="NDH1_NuoH"/>
    <property type="match status" value="1"/>
</dbReference>
<feature type="transmembrane region" description="Helical" evidence="9">
    <location>
        <begin position="73"/>
        <end position="91"/>
    </location>
</feature>